<evidence type="ECO:0000256" key="1">
    <source>
        <dbReference type="ARBA" id="ARBA00004651"/>
    </source>
</evidence>
<feature type="transmembrane region" description="Helical" evidence="7">
    <location>
        <begin position="361"/>
        <end position="385"/>
    </location>
</feature>
<evidence type="ECO:0000256" key="6">
    <source>
        <dbReference type="ARBA" id="ARBA00023136"/>
    </source>
</evidence>
<dbReference type="PANTHER" id="PTHR34697:SF2">
    <property type="entry name" value="PHOSPHATIDYLGLYCEROL LYSYLTRANSFERASE"/>
    <property type="match status" value="1"/>
</dbReference>
<reference evidence="9 10" key="1">
    <citation type="journal article" date="2014" name="Int. J. Syst. Evol. Microbiol.">
        <title>Complete genome sequence of Corynebacterium casei LMG S-19264T (=DSM 44701T), isolated from a smear-ripened cheese.</title>
        <authorList>
            <consortium name="US DOE Joint Genome Institute (JGI-PGF)"/>
            <person name="Walter F."/>
            <person name="Albersmeier A."/>
            <person name="Kalinowski J."/>
            <person name="Ruckert C."/>
        </authorList>
    </citation>
    <scope>NUCLEOTIDE SEQUENCE [LARGE SCALE GENOMIC DNA]</scope>
    <source>
        <strain evidence="9 10">CGMCC 1.16330</strain>
    </source>
</reference>
<dbReference type="Proteomes" id="UP000597507">
    <property type="component" value="Unassembled WGS sequence"/>
</dbReference>
<dbReference type="GO" id="GO:0016755">
    <property type="term" value="F:aminoacyltransferase activity"/>
    <property type="evidence" value="ECO:0007669"/>
    <property type="project" value="TreeGrafter"/>
</dbReference>
<keyword evidence="4 7" id="KW-0812">Transmembrane</keyword>
<dbReference type="Pfam" id="PF03706">
    <property type="entry name" value="LPG_synthase_TM"/>
    <property type="match status" value="1"/>
</dbReference>
<keyword evidence="6 7" id="KW-0472">Membrane</keyword>
<dbReference type="RefSeq" id="WP_188903766.1">
    <property type="nucleotide sequence ID" value="NZ_BMKS01000021.1"/>
</dbReference>
<feature type="transmembrane region" description="Helical" evidence="7">
    <location>
        <begin position="416"/>
        <end position="436"/>
    </location>
</feature>
<accession>A0A8J2ZEP5</accession>
<feature type="transmembrane region" description="Helical" evidence="7">
    <location>
        <begin position="205"/>
        <end position="228"/>
    </location>
</feature>
<evidence type="ECO:0000256" key="5">
    <source>
        <dbReference type="ARBA" id="ARBA00022989"/>
    </source>
</evidence>
<feature type="transmembrane region" description="Helical" evidence="7">
    <location>
        <begin position="234"/>
        <end position="253"/>
    </location>
</feature>
<dbReference type="PANTHER" id="PTHR34697">
    <property type="entry name" value="PHOSPHATIDYLGLYCEROL LYSYLTRANSFERASE"/>
    <property type="match status" value="1"/>
</dbReference>
<gene>
    <name evidence="9" type="ORF">GCM10010964_41510</name>
</gene>
<keyword evidence="5 7" id="KW-1133">Transmembrane helix</keyword>
<feature type="transmembrane region" description="Helical" evidence="7">
    <location>
        <begin position="6"/>
        <end position="28"/>
    </location>
</feature>
<feature type="transmembrane region" description="Helical" evidence="7">
    <location>
        <begin position="49"/>
        <end position="68"/>
    </location>
</feature>
<keyword evidence="3" id="KW-0808">Transferase</keyword>
<evidence type="ECO:0000313" key="10">
    <source>
        <dbReference type="Proteomes" id="UP000597507"/>
    </source>
</evidence>
<proteinExistence type="predicted"/>
<comment type="subcellular location">
    <subcellularLocation>
        <location evidence="1">Cell membrane</location>
        <topology evidence="1">Multi-pass membrane protein</topology>
    </subcellularLocation>
</comment>
<keyword evidence="2" id="KW-1003">Cell membrane</keyword>
<protein>
    <recommendedName>
        <fullName evidence="8">Phosphatidylglycerol lysyltransferase C-terminal domain-containing protein</fullName>
    </recommendedName>
</protein>
<evidence type="ECO:0000313" key="9">
    <source>
        <dbReference type="EMBL" id="GGG49932.1"/>
    </source>
</evidence>
<evidence type="ECO:0000256" key="2">
    <source>
        <dbReference type="ARBA" id="ARBA00022475"/>
    </source>
</evidence>
<sequence length="656" mass="69515">MSRAWPLIRAYGPTVFGLALLVGAIYVLQREFRGLSVAEVGEALRAIPASSLWIAAGWTVAAYMLLTIYDRLGSIYAGHPVGYARTSLASFCAYTLAHNLGFAAVSGAAVRYRFYAAWGLSPLQIAKVVAFTSLTFGLGGFALGGAVLLFEPEVVPFVGEGASLWVPRAFGLLLWAAVIAYITLARFVPHLHLFGHRIDLPGFRMALAQTALASTEVAVTAAILYSLLPPSEDLTFLIFLGVYVTALTAGLLAHVPGGIGVFDGTMLLGLQHHLTTAQLVGALLLFRLYYYVVPLFLAGALFAAFELSQRRAAMARITAAVGGGAPFEVPALASLVGLGGTVLLFIGALPPRGSAIEAWGGYGAALASHFAASVVGSLLLVMGYGLLRRLRLAWGAALALLLLGAVITGLRGDPWWVAGAFVFVAGLLATLRGAFYRDARLLAEPLNGEALFAIGAVAGCALVLALVAYGGAVAGESWWRVVLSPLAPDSLRFTVGLSAVLLLVALVRLLRPARFAPVPYDAEARRRLAALGALAPAEADGAVFGEQGRAGFAFLKRDGVWLGLGDPMGEERDRVSAVWRFRDICERAGVDPAFWRVGPDLLRVYGDIGLTAFPILTPESRGLRYLACRAERDLERLRALLPEEPVPAPRRARAAA</sequence>
<feature type="transmembrane region" description="Helical" evidence="7">
    <location>
        <begin position="162"/>
        <end position="184"/>
    </location>
</feature>
<dbReference type="EMBL" id="BMKS01000021">
    <property type="protein sequence ID" value="GGG49932.1"/>
    <property type="molecule type" value="Genomic_DNA"/>
</dbReference>
<evidence type="ECO:0000256" key="7">
    <source>
        <dbReference type="SAM" id="Phobius"/>
    </source>
</evidence>
<feature type="transmembrane region" description="Helical" evidence="7">
    <location>
        <begin position="128"/>
        <end position="150"/>
    </location>
</feature>
<dbReference type="InterPro" id="IPR024320">
    <property type="entry name" value="LPG_synthase_C"/>
</dbReference>
<feature type="transmembrane region" description="Helical" evidence="7">
    <location>
        <begin position="392"/>
        <end position="410"/>
    </location>
</feature>
<keyword evidence="10" id="KW-1185">Reference proteome</keyword>
<dbReference type="AlphaFoldDB" id="A0A8J2ZEP5"/>
<feature type="transmembrane region" description="Helical" evidence="7">
    <location>
        <begin position="289"/>
        <end position="308"/>
    </location>
</feature>
<name>A0A8J2ZEP5_9PROT</name>
<dbReference type="GO" id="GO:0005886">
    <property type="term" value="C:plasma membrane"/>
    <property type="evidence" value="ECO:0007669"/>
    <property type="project" value="UniProtKB-SubCell"/>
</dbReference>
<feature type="transmembrane region" description="Helical" evidence="7">
    <location>
        <begin position="448"/>
        <end position="471"/>
    </location>
</feature>
<dbReference type="Pfam" id="PF09924">
    <property type="entry name" value="LPG_synthase_C"/>
    <property type="match status" value="1"/>
</dbReference>
<feature type="domain" description="Phosphatidylglycerol lysyltransferase C-terminal" evidence="8">
    <location>
        <begin position="541"/>
        <end position="613"/>
    </location>
</feature>
<feature type="transmembrane region" description="Helical" evidence="7">
    <location>
        <begin position="329"/>
        <end position="349"/>
    </location>
</feature>
<evidence type="ECO:0000256" key="4">
    <source>
        <dbReference type="ARBA" id="ARBA00022692"/>
    </source>
</evidence>
<feature type="transmembrane region" description="Helical" evidence="7">
    <location>
        <begin position="491"/>
        <end position="510"/>
    </location>
</feature>
<comment type="caution">
    <text evidence="9">The sequence shown here is derived from an EMBL/GenBank/DDBJ whole genome shotgun (WGS) entry which is preliminary data.</text>
</comment>
<feature type="transmembrane region" description="Helical" evidence="7">
    <location>
        <begin position="88"/>
        <end position="108"/>
    </location>
</feature>
<evidence type="ECO:0000259" key="8">
    <source>
        <dbReference type="Pfam" id="PF09924"/>
    </source>
</evidence>
<organism evidence="9 10">
    <name type="scientific">Caldovatus sediminis</name>
    <dbReference type="NCBI Taxonomy" id="2041189"/>
    <lineage>
        <taxon>Bacteria</taxon>
        <taxon>Pseudomonadati</taxon>
        <taxon>Pseudomonadota</taxon>
        <taxon>Alphaproteobacteria</taxon>
        <taxon>Acetobacterales</taxon>
        <taxon>Roseomonadaceae</taxon>
        <taxon>Caldovatus</taxon>
    </lineage>
</organism>
<dbReference type="GO" id="GO:0055091">
    <property type="term" value="P:phospholipid homeostasis"/>
    <property type="evidence" value="ECO:0007669"/>
    <property type="project" value="TreeGrafter"/>
</dbReference>
<evidence type="ECO:0000256" key="3">
    <source>
        <dbReference type="ARBA" id="ARBA00022679"/>
    </source>
</evidence>
<dbReference type="InterPro" id="IPR022791">
    <property type="entry name" value="L-PG_synthase/AglD"/>
</dbReference>
<dbReference type="InterPro" id="IPR051211">
    <property type="entry name" value="PG_lysyltransferase"/>
</dbReference>